<dbReference type="GO" id="GO:0015288">
    <property type="term" value="F:porin activity"/>
    <property type="evidence" value="ECO:0007669"/>
    <property type="project" value="UniProtKB-KW"/>
</dbReference>
<evidence type="ECO:0000259" key="12">
    <source>
        <dbReference type="Pfam" id="PF13609"/>
    </source>
</evidence>
<dbReference type="AlphaFoldDB" id="A0A246WRY8"/>
<evidence type="ECO:0000256" key="11">
    <source>
        <dbReference type="SAM" id="SignalP"/>
    </source>
</evidence>
<evidence type="ECO:0000256" key="9">
    <source>
        <dbReference type="ARBA" id="ARBA00023136"/>
    </source>
</evidence>
<dbReference type="EMBL" id="NJGU01000005">
    <property type="protein sequence ID" value="OWY29193.1"/>
    <property type="molecule type" value="Genomic_DNA"/>
</dbReference>
<keyword evidence="4" id="KW-1134">Transmembrane beta strand</keyword>
<keyword evidence="9" id="KW-0472">Membrane</keyword>
<keyword evidence="6 11" id="KW-0732">Signal</keyword>
<keyword evidence="5" id="KW-0812">Transmembrane</keyword>
<evidence type="ECO:0000256" key="3">
    <source>
        <dbReference type="ARBA" id="ARBA00022448"/>
    </source>
</evidence>
<evidence type="ECO:0000256" key="10">
    <source>
        <dbReference type="ARBA" id="ARBA00023237"/>
    </source>
</evidence>
<evidence type="ECO:0000256" key="5">
    <source>
        <dbReference type="ARBA" id="ARBA00022692"/>
    </source>
</evidence>
<dbReference type="Proteomes" id="UP000197596">
    <property type="component" value="Unassembled WGS sequence"/>
</dbReference>
<keyword evidence="3" id="KW-0813">Transport</keyword>
<organism evidence="14 15">
    <name type="scientific">Herbaspirillum robiniae</name>
    <dbReference type="NCBI Taxonomy" id="2014887"/>
    <lineage>
        <taxon>Bacteria</taxon>
        <taxon>Pseudomonadati</taxon>
        <taxon>Pseudomonadota</taxon>
        <taxon>Betaproteobacteria</taxon>
        <taxon>Burkholderiales</taxon>
        <taxon>Oxalobacteraceae</taxon>
        <taxon>Herbaspirillum</taxon>
    </lineage>
</organism>
<dbReference type="CDD" id="cd00342">
    <property type="entry name" value="gram_neg_porins"/>
    <property type="match status" value="1"/>
</dbReference>
<keyword evidence="16" id="KW-1185">Reference proteome</keyword>
<evidence type="ECO:0000256" key="4">
    <source>
        <dbReference type="ARBA" id="ARBA00022452"/>
    </source>
</evidence>
<dbReference type="RefSeq" id="WP_079216377.1">
    <property type="nucleotide sequence ID" value="NZ_CP018845.1"/>
</dbReference>
<evidence type="ECO:0000313" key="14">
    <source>
        <dbReference type="EMBL" id="OWY29193.1"/>
    </source>
</evidence>
<evidence type="ECO:0000256" key="7">
    <source>
        <dbReference type="ARBA" id="ARBA00023065"/>
    </source>
</evidence>
<evidence type="ECO:0000313" key="16">
    <source>
        <dbReference type="Proteomes" id="UP000536746"/>
    </source>
</evidence>
<dbReference type="PRINTS" id="PR00184">
    <property type="entry name" value="NEISSPPORIN"/>
</dbReference>
<evidence type="ECO:0000256" key="8">
    <source>
        <dbReference type="ARBA" id="ARBA00023114"/>
    </source>
</evidence>
<dbReference type="InterPro" id="IPR033900">
    <property type="entry name" value="Gram_neg_porin_domain"/>
</dbReference>
<reference evidence="13 16" key="2">
    <citation type="journal article" date="2020" name="Front. Plant Sci.">
        <title>Isolation of Rhizosphere Bacteria That Improve Quality and Water Stress Tolerance in Greenhouse Ornamentals.</title>
        <authorList>
            <person name="Nordstedt N.P."/>
            <person name="Jones M.L."/>
        </authorList>
    </citation>
    <scope>NUCLEOTIDE SEQUENCE [LARGE SCALE GENOMIC DNA]</scope>
    <source>
        <strain evidence="13 16">C6C2</strain>
    </source>
</reference>
<dbReference type="PANTHER" id="PTHR34501:SF9">
    <property type="entry name" value="MAJOR OUTER MEMBRANE PROTEIN P.IA"/>
    <property type="match status" value="1"/>
</dbReference>
<feature type="chain" id="PRO_5012828951" evidence="11">
    <location>
        <begin position="28"/>
        <end position="381"/>
    </location>
</feature>
<proteinExistence type="predicted"/>
<dbReference type="InterPro" id="IPR023614">
    <property type="entry name" value="Porin_dom_sf"/>
</dbReference>
<protein>
    <submittedName>
        <fullName evidence="14">Porin</fullName>
    </submittedName>
</protein>
<evidence type="ECO:0000256" key="1">
    <source>
        <dbReference type="ARBA" id="ARBA00004571"/>
    </source>
</evidence>
<dbReference type="Proteomes" id="UP000536746">
    <property type="component" value="Unassembled WGS sequence"/>
</dbReference>
<dbReference type="GO" id="GO:0009279">
    <property type="term" value="C:cell outer membrane"/>
    <property type="evidence" value="ECO:0007669"/>
    <property type="project" value="UniProtKB-SubCell"/>
</dbReference>
<accession>A0A246WRY8</accession>
<dbReference type="EMBL" id="JABFMT010000002">
    <property type="protein sequence ID" value="NUU00694.1"/>
    <property type="molecule type" value="Genomic_DNA"/>
</dbReference>
<dbReference type="InterPro" id="IPR050298">
    <property type="entry name" value="Gram-neg_bact_OMP"/>
</dbReference>
<feature type="signal peptide" evidence="11">
    <location>
        <begin position="1"/>
        <end position="27"/>
    </location>
</feature>
<dbReference type="Gene3D" id="2.40.160.10">
    <property type="entry name" value="Porin"/>
    <property type="match status" value="1"/>
</dbReference>
<gene>
    <name evidence="14" type="ORF">CEJ42_10050</name>
    <name evidence="13" type="ORF">HNO84_03720</name>
</gene>
<dbReference type="OrthoDB" id="8712661at2"/>
<comment type="caution">
    <text evidence="14">The sequence shown here is derived from an EMBL/GenBank/DDBJ whole genome shotgun (WGS) entry which is preliminary data.</text>
</comment>
<keyword evidence="7" id="KW-0406">Ion transport</keyword>
<name>A0A246WRY8_9BURK</name>
<dbReference type="InterPro" id="IPR002299">
    <property type="entry name" value="Porin_Neis"/>
</dbReference>
<dbReference type="GO" id="GO:0046930">
    <property type="term" value="C:pore complex"/>
    <property type="evidence" value="ECO:0007669"/>
    <property type="project" value="UniProtKB-KW"/>
</dbReference>
<evidence type="ECO:0000313" key="15">
    <source>
        <dbReference type="Proteomes" id="UP000197596"/>
    </source>
</evidence>
<keyword evidence="8" id="KW-0626">Porin</keyword>
<evidence type="ECO:0000256" key="6">
    <source>
        <dbReference type="ARBA" id="ARBA00022729"/>
    </source>
</evidence>
<dbReference type="GO" id="GO:0006811">
    <property type="term" value="P:monoatomic ion transport"/>
    <property type="evidence" value="ECO:0007669"/>
    <property type="project" value="UniProtKB-KW"/>
</dbReference>
<comment type="subunit">
    <text evidence="2">Homotrimer.</text>
</comment>
<dbReference type="SUPFAM" id="SSF56935">
    <property type="entry name" value="Porins"/>
    <property type="match status" value="1"/>
</dbReference>
<dbReference type="PANTHER" id="PTHR34501">
    <property type="entry name" value="PROTEIN YDDL-RELATED"/>
    <property type="match status" value="1"/>
</dbReference>
<keyword evidence="10" id="KW-0998">Cell outer membrane</keyword>
<feature type="domain" description="Porin" evidence="12">
    <location>
        <begin position="16"/>
        <end position="349"/>
    </location>
</feature>
<sequence length="381" mass="39710">MKQVKPSFTGAKTLCALALLGAFSAQAQAQSSVTIYGRVVAGVDVLTNAGTNGQGTKWSAANNQWGTSMIGFKGTEDLGGGNNAFFLLESGFNSTKGGFNGSDTSSGSALFNRRSYVGLGSATAGSIKFGKNLFINNDIWYLDPTGQQAIGTASLVNGRNWPGASNVIEYASPDMGGFTVGLQTSLGEKPGSFSGGVANAGSSDGRKDGISLAYQKNGLELRLIYDVVRDANGNYSDIWGHSKELIIGGTYKFDKLKLFAGYENLRAPDAAAGDPDRANHYWVGANYDVTPQFQLIGAVFHVNANNGSVANTGSKTGGGGTANMYMAGVNYFLSKRTVLYFDVGTVRNGTGASHQLENGGNTAGASGFNQTGAYWGVAHSF</sequence>
<evidence type="ECO:0000256" key="2">
    <source>
        <dbReference type="ARBA" id="ARBA00011233"/>
    </source>
</evidence>
<comment type="subcellular location">
    <subcellularLocation>
        <location evidence="1">Cell outer membrane</location>
        <topology evidence="1">Multi-pass membrane protein</topology>
    </subcellularLocation>
</comment>
<evidence type="ECO:0000313" key="13">
    <source>
        <dbReference type="EMBL" id="NUU00694.1"/>
    </source>
</evidence>
<reference evidence="14 15" key="1">
    <citation type="submission" date="2017-06" db="EMBL/GenBank/DDBJ databases">
        <title>Herbaspirillum phytohormonus sp. nov., isolated from the root nodule of Robinia pseudoacacia in lead-zinc mine.</title>
        <authorList>
            <person name="Fan M."/>
            <person name="Lin Y."/>
        </authorList>
    </citation>
    <scope>NUCLEOTIDE SEQUENCE [LARGE SCALE GENOMIC DNA]</scope>
    <source>
        <strain evidence="14 15">HZ10</strain>
    </source>
</reference>
<dbReference type="Pfam" id="PF13609">
    <property type="entry name" value="Porin_4"/>
    <property type="match status" value="1"/>
</dbReference>